<dbReference type="GO" id="GO:0016747">
    <property type="term" value="F:acyltransferase activity, transferring groups other than amino-acyl groups"/>
    <property type="evidence" value="ECO:0007669"/>
    <property type="project" value="InterPro"/>
</dbReference>
<reference evidence="6" key="2">
    <citation type="submission" date="2010-01" db="EMBL/GenBank/DDBJ databases">
        <title>The complete genome of Geodermatophilus obscurus DSM 43160.</title>
        <authorList>
            <consortium name="US DOE Joint Genome Institute (JGI-PGF)"/>
            <person name="Lucas S."/>
            <person name="Copeland A."/>
            <person name="Lapidus A."/>
            <person name="Glavina del Rio T."/>
            <person name="Dalin E."/>
            <person name="Tice H."/>
            <person name="Bruce D."/>
            <person name="Goodwin L."/>
            <person name="Pitluck S."/>
            <person name="Kyrpides N."/>
            <person name="Mavromatis K."/>
            <person name="Ivanova N."/>
            <person name="Munk A.C."/>
            <person name="Brettin T."/>
            <person name="Detter J.C."/>
            <person name="Han C."/>
            <person name="Larimer F."/>
            <person name="Land M."/>
            <person name="Hauser L."/>
            <person name="Markowitz V."/>
            <person name="Cheng J.-F."/>
            <person name="Hugenholtz P."/>
            <person name="Woyke T."/>
            <person name="Wu D."/>
            <person name="Jando M."/>
            <person name="Schneider S."/>
            <person name="Klenk H.-P."/>
            <person name="Eisen J.A."/>
        </authorList>
    </citation>
    <scope>NUCLEOTIDE SEQUENCE [LARGE SCALE GENOMIC DNA]</scope>
    <source>
        <strain evidence="6">ATCC 25078 / DSM 43160 / JCM 3152 / KCC A-0152 / KCTC 9177 / NBRC 13315 / NRRL B-3577 / G-20</strain>
    </source>
</reference>
<evidence type="ECO:0000313" key="6">
    <source>
        <dbReference type="Proteomes" id="UP000001382"/>
    </source>
</evidence>
<dbReference type="AlphaFoldDB" id="D2SGC5"/>
<feature type="region of interest" description="Disordered" evidence="3">
    <location>
        <begin position="1"/>
        <end position="31"/>
    </location>
</feature>
<gene>
    <name evidence="5" type="ordered locus">Gobs_4442</name>
</gene>
<dbReference type="STRING" id="526225.Gobs_4442"/>
<dbReference type="HOGENOM" id="CLU_118025_0_0_11"/>
<dbReference type="InterPro" id="IPR000182">
    <property type="entry name" value="GNAT_dom"/>
</dbReference>
<dbReference type="Gene3D" id="3.40.630.30">
    <property type="match status" value="1"/>
</dbReference>
<dbReference type="EMBL" id="CP001867">
    <property type="protein sequence ID" value="ADB76993.1"/>
    <property type="molecule type" value="Genomic_DNA"/>
</dbReference>
<sequence>MLDVPSRLPGTIEWQGPEPGRPAADPPGPIGGVDAAIRPLTDADVNAVVAFPLDAWVPVFASFQQVMGPRAFDLVYPDWRTAQARAVAEVCRSGDVDAWVADVDGAPVGFAAVRWTEEDATPVGEVEMIAVAPSHQRAGIAGRLLDRAVAEIAGRGVPLAGIGTGGDPGHAPARALYERHGFTGLPLVRYYRPP</sequence>
<keyword evidence="6" id="KW-1185">Reference proteome</keyword>
<dbReference type="CDD" id="cd04301">
    <property type="entry name" value="NAT_SF"/>
    <property type="match status" value="1"/>
</dbReference>
<keyword evidence="1 5" id="KW-0808">Transferase</keyword>
<evidence type="ECO:0000256" key="1">
    <source>
        <dbReference type="ARBA" id="ARBA00022679"/>
    </source>
</evidence>
<accession>D2SGC5</accession>
<protein>
    <submittedName>
        <fullName evidence="5">GCN5-related N-acetyltransferase</fullName>
    </submittedName>
</protein>
<dbReference type="Pfam" id="PF13508">
    <property type="entry name" value="Acetyltransf_7"/>
    <property type="match status" value="1"/>
</dbReference>
<reference evidence="5 6" key="1">
    <citation type="journal article" date="2010" name="Stand. Genomic Sci.">
        <title>Complete genome sequence of Geodermatophilus obscurus type strain (G-20).</title>
        <authorList>
            <person name="Ivanova N."/>
            <person name="Sikorski J."/>
            <person name="Jando M."/>
            <person name="Munk C."/>
            <person name="Lapidus A."/>
            <person name="Glavina Del Rio T."/>
            <person name="Copeland A."/>
            <person name="Tice H."/>
            <person name="Cheng J.-F."/>
            <person name="Lucas S."/>
            <person name="Chen F."/>
            <person name="Nolan M."/>
            <person name="Bruce D."/>
            <person name="Goodwin L."/>
            <person name="Pitluck S."/>
            <person name="Mavromatis K."/>
            <person name="Mikhailova N."/>
            <person name="Pati A."/>
            <person name="Chen A."/>
            <person name="Palaniappan K."/>
            <person name="Land M."/>
            <person name="Hauser L."/>
            <person name="Chang Y.-J."/>
            <person name="Jeffries C.D."/>
            <person name="Meincke L."/>
            <person name="Brettin T."/>
            <person name="Detter J.C."/>
            <person name="Detter J.C."/>
            <person name="Rohde M."/>
            <person name="Goeker M."/>
            <person name="Bristow J."/>
            <person name="Eisen J.A."/>
            <person name="Markowitz V."/>
            <person name="Hugenholtz P."/>
            <person name="Kyrpides N.C."/>
            <person name="Klenk H.-P."/>
        </authorList>
    </citation>
    <scope>NUCLEOTIDE SEQUENCE [LARGE SCALE GENOMIC DNA]</scope>
    <source>
        <strain evidence="6">ATCC 25078 / DSM 43160 / JCM 3152 / KCC A-0152 / KCTC 9177 / NBRC 13315 / NRRL B-3577 / G-20</strain>
    </source>
</reference>
<proteinExistence type="predicted"/>
<feature type="domain" description="N-acetyltransferase" evidence="4">
    <location>
        <begin position="35"/>
        <end position="194"/>
    </location>
</feature>
<dbReference type="Proteomes" id="UP000001382">
    <property type="component" value="Chromosome"/>
</dbReference>
<keyword evidence="2" id="KW-0012">Acyltransferase</keyword>
<evidence type="ECO:0000256" key="2">
    <source>
        <dbReference type="ARBA" id="ARBA00023315"/>
    </source>
</evidence>
<dbReference type="PROSITE" id="PS51186">
    <property type="entry name" value="GNAT"/>
    <property type="match status" value="1"/>
</dbReference>
<dbReference type="KEGG" id="gob:Gobs_4442"/>
<evidence type="ECO:0000256" key="3">
    <source>
        <dbReference type="SAM" id="MobiDB-lite"/>
    </source>
</evidence>
<dbReference type="eggNOG" id="COG0456">
    <property type="taxonomic scope" value="Bacteria"/>
</dbReference>
<dbReference type="InterPro" id="IPR050832">
    <property type="entry name" value="Bact_Acetyltransf"/>
</dbReference>
<name>D2SGC5_GEOOG</name>
<evidence type="ECO:0000313" key="5">
    <source>
        <dbReference type="EMBL" id="ADB76993.1"/>
    </source>
</evidence>
<dbReference type="PANTHER" id="PTHR43877:SF5">
    <property type="entry name" value="BLL8307 PROTEIN"/>
    <property type="match status" value="1"/>
</dbReference>
<dbReference type="SUPFAM" id="SSF55729">
    <property type="entry name" value="Acyl-CoA N-acyltransferases (Nat)"/>
    <property type="match status" value="1"/>
</dbReference>
<evidence type="ECO:0000259" key="4">
    <source>
        <dbReference type="PROSITE" id="PS51186"/>
    </source>
</evidence>
<dbReference type="InterPro" id="IPR016181">
    <property type="entry name" value="Acyl_CoA_acyltransferase"/>
</dbReference>
<organism evidence="5 6">
    <name type="scientific">Geodermatophilus obscurus (strain ATCC 25078 / DSM 43160 / JCM 3152 / CCUG 61914 / KCC A-0152 / KCTC 9177 / NBRC 13315 / NRRL B-3577 / G-20)</name>
    <dbReference type="NCBI Taxonomy" id="526225"/>
    <lineage>
        <taxon>Bacteria</taxon>
        <taxon>Bacillati</taxon>
        <taxon>Actinomycetota</taxon>
        <taxon>Actinomycetes</taxon>
        <taxon>Geodermatophilales</taxon>
        <taxon>Geodermatophilaceae</taxon>
        <taxon>Geodermatophilus</taxon>
    </lineage>
</organism>
<dbReference type="PANTHER" id="PTHR43877">
    <property type="entry name" value="AMINOALKYLPHOSPHONATE N-ACETYLTRANSFERASE-RELATED-RELATED"/>
    <property type="match status" value="1"/>
</dbReference>